<gene>
    <name evidence="1" type="ORF">C5Y93_10250</name>
</gene>
<reference evidence="1 2" key="1">
    <citation type="submission" date="2018-02" db="EMBL/GenBank/DDBJ databases">
        <title>Comparative genomes isolates from brazilian mangrove.</title>
        <authorList>
            <person name="Araujo J.E."/>
            <person name="Taketani R.G."/>
            <person name="Silva M.C.P."/>
            <person name="Loureco M.V."/>
            <person name="Andreote F.D."/>
        </authorList>
    </citation>
    <scope>NUCLEOTIDE SEQUENCE [LARGE SCALE GENOMIC DNA]</scope>
    <source>
        <strain evidence="1 2">Nap-Phe MGV</strain>
    </source>
</reference>
<name>A0A2S8GPI3_9BACT</name>
<accession>A0A2S8GPI3</accession>
<protein>
    <submittedName>
        <fullName evidence="1">Uncharacterized protein</fullName>
    </submittedName>
</protein>
<evidence type="ECO:0000313" key="2">
    <source>
        <dbReference type="Proteomes" id="UP000237819"/>
    </source>
</evidence>
<dbReference type="Proteomes" id="UP000237819">
    <property type="component" value="Unassembled WGS sequence"/>
</dbReference>
<organism evidence="1 2">
    <name type="scientific">Blastopirellula marina</name>
    <dbReference type="NCBI Taxonomy" id="124"/>
    <lineage>
        <taxon>Bacteria</taxon>
        <taxon>Pseudomonadati</taxon>
        <taxon>Planctomycetota</taxon>
        <taxon>Planctomycetia</taxon>
        <taxon>Pirellulales</taxon>
        <taxon>Pirellulaceae</taxon>
        <taxon>Blastopirellula</taxon>
    </lineage>
</organism>
<proteinExistence type="predicted"/>
<evidence type="ECO:0000313" key="1">
    <source>
        <dbReference type="EMBL" id="PQO46353.1"/>
    </source>
</evidence>
<sequence length="160" mass="18220">MAVASTYLLDLPTTLLKLTYPRPQHVVAQLPLLAGAINQMKRIVPTCLFALALTAASLTIGSTAQANEYASPPAYPDVMNQYYVPDQYYGYPAEMYPAPITTPPVAGRTYITYPPLDPHEFLYRHHRTYYHYYNGGQGFNRTRVKWYGGKTWLNPYNPFF</sequence>
<dbReference type="EMBL" id="PUHZ01000010">
    <property type="protein sequence ID" value="PQO46353.1"/>
    <property type="molecule type" value="Genomic_DNA"/>
</dbReference>
<dbReference type="AlphaFoldDB" id="A0A2S8GPI3"/>
<comment type="caution">
    <text evidence="1">The sequence shown here is derived from an EMBL/GenBank/DDBJ whole genome shotgun (WGS) entry which is preliminary data.</text>
</comment>